<gene>
    <name evidence="1" type="ORF">ACHIPV_07360</name>
</gene>
<proteinExistence type="predicted"/>
<comment type="caution">
    <text evidence="1">The sequence shown here is derived from an EMBL/GenBank/DDBJ whole genome shotgun (WGS) entry which is preliminary data.</text>
</comment>
<accession>A0ABW7KGY8</accession>
<protein>
    <recommendedName>
        <fullName evidence="3">DUF4375 domain-containing protein</fullName>
    </recommendedName>
</protein>
<sequence>MLVTEYFHDRLRDGRFVVHPTEWVGDPPFAEIEELLYLFERNELVYTGMGPPVAELDGALIVFALFAERVWNRLCANTRSSRESGVDVFRRVFGTSSPADEIYRGRISDVDTELRELAKIGTFIAERAMSWAPAGEVSQRYPTEMRGQYHEDDAREFLREARLDYHDCPAVLAGLDEHERDIEEYFETG</sequence>
<evidence type="ECO:0000313" key="1">
    <source>
        <dbReference type="EMBL" id="MFH5241707.1"/>
    </source>
</evidence>
<dbReference type="Proteomes" id="UP001609176">
    <property type="component" value="Unassembled WGS sequence"/>
</dbReference>
<dbReference type="EMBL" id="JBIMSP010000008">
    <property type="protein sequence ID" value="MFH5241707.1"/>
    <property type="molecule type" value="Genomic_DNA"/>
</dbReference>
<evidence type="ECO:0000313" key="2">
    <source>
        <dbReference type="Proteomes" id="UP001609176"/>
    </source>
</evidence>
<name>A0ABW7KGY8_9NOCA</name>
<evidence type="ECO:0008006" key="3">
    <source>
        <dbReference type="Google" id="ProtNLM"/>
    </source>
</evidence>
<organism evidence="1 2">
    <name type="scientific">Antrihabitans spumae</name>
    <dbReference type="NCBI Taxonomy" id="3373370"/>
    <lineage>
        <taxon>Bacteria</taxon>
        <taxon>Bacillati</taxon>
        <taxon>Actinomycetota</taxon>
        <taxon>Actinomycetes</taxon>
        <taxon>Mycobacteriales</taxon>
        <taxon>Nocardiaceae</taxon>
        <taxon>Antrihabitans</taxon>
    </lineage>
</organism>
<dbReference type="RefSeq" id="WP_395123957.1">
    <property type="nucleotide sequence ID" value="NZ_JBIMSP010000008.1"/>
</dbReference>
<reference evidence="1 2" key="1">
    <citation type="submission" date="2024-10" db="EMBL/GenBank/DDBJ databases">
        <authorList>
            <person name="Riesco R."/>
        </authorList>
    </citation>
    <scope>NUCLEOTIDE SEQUENCE [LARGE SCALE GENOMIC DNA]</scope>
    <source>
        <strain evidence="1 2">NCIMB 15448</strain>
    </source>
</reference>